<sequence length="20" mass="2392">MTECCPCNFCTCLLSYLWNF</sequence>
<proteinExistence type="predicted"/>
<evidence type="ECO:0000313" key="1">
    <source>
        <dbReference type="EMBL" id="JAD26738.1"/>
    </source>
</evidence>
<name>A0A0A8YMC9_ARUDO</name>
<reference evidence="1" key="2">
    <citation type="journal article" date="2015" name="Data Brief">
        <title>Shoot transcriptome of the giant reed, Arundo donax.</title>
        <authorList>
            <person name="Barrero R.A."/>
            <person name="Guerrero F.D."/>
            <person name="Moolhuijzen P."/>
            <person name="Goolsby J.A."/>
            <person name="Tidwell J."/>
            <person name="Bellgard S.E."/>
            <person name="Bellgard M.I."/>
        </authorList>
    </citation>
    <scope>NUCLEOTIDE SEQUENCE</scope>
    <source>
        <tissue evidence="1">Shoot tissue taken approximately 20 cm above the soil surface</tissue>
    </source>
</reference>
<accession>A0A0A8YMC9</accession>
<protein>
    <submittedName>
        <fullName evidence="1">Uncharacterized protein</fullName>
    </submittedName>
</protein>
<reference evidence="1" key="1">
    <citation type="submission" date="2014-09" db="EMBL/GenBank/DDBJ databases">
        <authorList>
            <person name="Magalhaes I.L.F."/>
            <person name="Oliveira U."/>
            <person name="Santos F.R."/>
            <person name="Vidigal T.H.D.A."/>
            <person name="Brescovit A.D."/>
            <person name="Santos A.J."/>
        </authorList>
    </citation>
    <scope>NUCLEOTIDE SEQUENCE</scope>
    <source>
        <tissue evidence="1">Shoot tissue taken approximately 20 cm above the soil surface</tissue>
    </source>
</reference>
<dbReference type="EMBL" id="GBRH01271157">
    <property type="protein sequence ID" value="JAD26738.1"/>
    <property type="molecule type" value="Transcribed_RNA"/>
</dbReference>
<organism evidence="1">
    <name type="scientific">Arundo donax</name>
    <name type="common">Giant reed</name>
    <name type="synonym">Donax arundinaceus</name>
    <dbReference type="NCBI Taxonomy" id="35708"/>
    <lineage>
        <taxon>Eukaryota</taxon>
        <taxon>Viridiplantae</taxon>
        <taxon>Streptophyta</taxon>
        <taxon>Embryophyta</taxon>
        <taxon>Tracheophyta</taxon>
        <taxon>Spermatophyta</taxon>
        <taxon>Magnoliopsida</taxon>
        <taxon>Liliopsida</taxon>
        <taxon>Poales</taxon>
        <taxon>Poaceae</taxon>
        <taxon>PACMAD clade</taxon>
        <taxon>Arundinoideae</taxon>
        <taxon>Arundineae</taxon>
        <taxon>Arundo</taxon>
    </lineage>
</organism>
<dbReference type="AlphaFoldDB" id="A0A0A8YMC9"/>